<dbReference type="OrthoDB" id="121772at2"/>
<evidence type="ECO:0000313" key="2">
    <source>
        <dbReference type="EMBL" id="AFC86762.1"/>
    </source>
</evidence>
<dbReference type="EMBL" id="CP003350">
    <property type="protein sequence ID" value="AFC86762.1"/>
    <property type="molecule type" value="Genomic_DNA"/>
</dbReference>
<dbReference type="Pfam" id="PF09900">
    <property type="entry name" value="DUF2127"/>
    <property type="match status" value="1"/>
</dbReference>
<keyword evidence="3" id="KW-1185">Reference proteome</keyword>
<dbReference type="RefSeq" id="WP_014403765.1">
    <property type="nucleotide sequence ID" value="NC_017033.1"/>
</dbReference>
<sequence length="162" mass="18201">MPVSSDTQTFTRSERIILRLIAIFKLVKSISLIVISAGLFRLHHQDTFDRFVDWLRHLPLADNLLGHLVVDGVTKLGPGKFQALGLVAIGYAVIFGIEGTGLWMRKHWAEWFSVIATGSLIPFEIYELFHRFSALKLLALLVNAAIAIYLIGVARRTGKKHH</sequence>
<proteinExistence type="predicted"/>
<dbReference type="HOGENOM" id="CLU_113251_2_0_6"/>
<dbReference type="KEGG" id="fau:Fraau_2397"/>
<feature type="transmembrane region" description="Helical" evidence="1">
    <location>
        <begin position="83"/>
        <end position="104"/>
    </location>
</feature>
<dbReference type="eggNOG" id="COG3305">
    <property type="taxonomic scope" value="Bacteria"/>
</dbReference>
<keyword evidence="1" id="KW-1133">Transmembrane helix</keyword>
<reference evidence="2" key="1">
    <citation type="submission" date="2012-02" db="EMBL/GenBank/DDBJ databases">
        <title>The complete genome of Frateuria aurantia DSM 6220.</title>
        <authorList>
            <consortium name="US DOE Joint Genome Institute (JGI-PGF)"/>
            <person name="Lucas S."/>
            <person name="Copeland A."/>
            <person name="Lapidus A."/>
            <person name="Glavina del Rio T."/>
            <person name="Dalin E."/>
            <person name="Tice H."/>
            <person name="Bruce D."/>
            <person name="Goodwin L."/>
            <person name="Pitluck S."/>
            <person name="Peters L."/>
            <person name="Ovchinnikova G."/>
            <person name="Teshima H."/>
            <person name="Kyrpides N."/>
            <person name="Mavromatis K."/>
            <person name="Ivanova N."/>
            <person name="Brettin T."/>
            <person name="Detter J.C."/>
            <person name="Han C."/>
            <person name="Larimer F."/>
            <person name="Land M."/>
            <person name="Hauser L."/>
            <person name="Markowitz V."/>
            <person name="Cheng J.-F."/>
            <person name="Hugenholtz P."/>
            <person name="Woyke T."/>
            <person name="Wu D."/>
            <person name="Brambilla E."/>
            <person name="Klenk H.-P."/>
            <person name="Eisen J.A."/>
        </authorList>
    </citation>
    <scope>NUCLEOTIDE SEQUENCE</scope>
    <source>
        <strain evidence="2">DSM 6220</strain>
    </source>
</reference>
<organism evidence="2 3">
    <name type="scientific">Frateuria aurantia (strain ATCC 33424 / DSM 6220 / KCTC 2777 / LMG 1558 / NBRC 3245 / NCIMB 13370)</name>
    <name type="common">Acetobacter aurantius</name>
    <dbReference type="NCBI Taxonomy" id="767434"/>
    <lineage>
        <taxon>Bacteria</taxon>
        <taxon>Pseudomonadati</taxon>
        <taxon>Pseudomonadota</taxon>
        <taxon>Gammaproteobacteria</taxon>
        <taxon>Lysobacterales</taxon>
        <taxon>Rhodanobacteraceae</taxon>
        <taxon>Frateuria</taxon>
    </lineage>
</organism>
<name>H8L619_FRAAD</name>
<gene>
    <name evidence="2" type="ordered locus">Fraau_2397</name>
</gene>
<feature type="transmembrane region" description="Helical" evidence="1">
    <location>
        <begin position="111"/>
        <end position="129"/>
    </location>
</feature>
<accession>H8L619</accession>
<keyword evidence="1" id="KW-0472">Membrane</keyword>
<dbReference type="InterPro" id="IPR021125">
    <property type="entry name" value="DUF2127"/>
</dbReference>
<dbReference type="Proteomes" id="UP000005234">
    <property type="component" value="Chromosome"/>
</dbReference>
<feature type="transmembrane region" description="Helical" evidence="1">
    <location>
        <begin position="135"/>
        <end position="154"/>
    </location>
</feature>
<evidence type="ECO:0000256" key="1">
    <source>
        <dbReference type="SAM" id="Phobius"/>
    </source>
</evidence>
<evidence type="ECO:0000313" key="3">
    <source>
        <dbReference type="Proteomes" id="UP000005234"/>
    </source>
</evidence>
<dbReference type="AlphaFoldDB" id="H8L619"/>
<feature type="transmembrane region" description="Helical" evidence="1">
    <location>
        <begin position="20"/>
        <end position="40"/>
    </location>
</feature>
<protein>
    <submittedName>
        <fullName evidence="2">Putative membrane protein</fullName>
    </submittedName>
</protein>
<dbReference type="STRING" id="767434.Fraau_2397"/>
<keyword evidence="1" id="KW-0812">Transmembrane</keyword>